<gene>
    <name evidence="1" type="ORF">SAMN04489726_4726</name>
</gene>
<evidence type="ECO:0008006" key="3">
    <source>
        <dbReference type="Google" id="ProtNLM"/>
    </source>
</evidence>
<dbReference type="Proteomes" id="UP000183376">
    <property type="component" value="Chromosome I"/>
</dbReference>
<dbReference type="OrthoDB" id="9757917at2"/>
<dbReference type="EMBL" id="LT629701">
    <property type="protein sequence ID" value="SDN06542.1"/>
    <property type="molecule type" value="Genomic_DNA"/>
</dbReference>
<accession>A0A1G9YBT1</accession>
<organism evidence="1 2">
    <name type="scientific">Allokutzneria albata</name>
    <name type="common">Kibdelosporangium albatum</name>
    <dbReference type="NCBI Taxonomy" id="211114"/>
    <lineage>
        <taxon>Bacteria</taxon>
        <taxon>Bacillati</taxon>
        <taxon>Actinomycetota</taxon>
        <taxon>Actinomycetes</taxon>
        <taxon>Pseudonocardiales</taxon>
        <taxon>Pseudonocardiaceae</taxon>
        <taxon>Allokutzneria</taxon>
    </lineage>
</organism>
<keyword evidence="2" id="KW-1185">Reference proteome</keyword>
<name>A0A1G9YBT1_ALLAB</name>
<evidence type="ECO:0000313" key="2">
    <source>
        <dbReference type="Proteomes" id="UP000183376"/>
    </source>
</evidence>
<dbReference type="RefSeq" id="WP_156051616.1">
    <property type="nucleotide sequence ID" value="NZ_JOEF01000030.1"/>
</dbReference>
<evidence type="ECO:0000313" key="1">
    <source>
        <dbReference type="EMBL" id="SDN06542.1"/>
    </source>
</evidence>
<sequence length="1383" mass="153886">MSAALPDIDFARIRPYGQPASRSNAFEELASVLIQQSIVEWPGGVRFYRFGNPDGGREGKGVLPDGGVWAWQAKYLFEFDSSAAGQVNESVLRVLDLEPNLNRYFVALPIDLPAGDTAKKISAHTRWTRKVEEWEELARAKDLEVEFVFIGAHQLVTALTEPRHSGRAGYWFGADVLTPDSQGRQLDEIIAKAGRRYSPRLHVEVDAVHALEAVGRAKAYVEEWQRVLADLREARAWTWRSPSDVADFFNDALPHCGVTLDKADAALELMISAARSTDKLPLIDEPLKAAAQAVMKVEVLLHEHARSKGGYYEGDAGTLYSEVREALRALRRAEYVAGTEATRAAREKVLLLTGRAGAGKTHLFCDVATQRVAEGRPTVLLLGQDFDGRSLLPQIGELTRLGSSVDDVFAVLDAAAEAAGCFGLFMIDALNESERPERWRDDARALLATAAQYPRIAVALSCRSEFVAAVVGDDSVARIEHVGFAESTDIAVRRFTQEYGLEPPTFPVLNPEFSNPLFLKLTCESLATLGATRFPFGAAGLTTVCNAFLEAVNKRLAEPGRSDYDERSNPVGRVIRELTFLGGGAFDREDVQRITDEALPGRSWSQSLMRGLIAEGVLTELSDGRIAFGYQRLGDVARAAVIAEASQDDVRAWVQALADEVWRERGVLGALAVIVSERYEVELIDLAKDDEGTVSHDYIDSFLESLLLRSPKSISPRTVEIVRRLFEHRYRRDEVWDRLIRIACIPDHPLNANWLHTHLNSYEVADRDTAWSAWLVGTVSGDSETAVSRLIEWAWPSNLQDRSPTVPDDVAVLATKVLGSFLTTSDRRVRDRATKAIVSVAERAPAAFARALGRFHDTNDPYVIERLAAAACGVVLRTDDVKAVQQIADSLTGLVADGWPQHLVTRDFIRRTFSKARTLDWPGPDGLPPYNGQWITPTRAFEEIEALTGPPNYEYSSIWHSLTGLGDFGRYVVQPALDDIVSEDSKALLHETERAVFGRVLDLGWTPERFSMFDQPRSGRRDGVVERVGKKYQWIGFYEALGRITDRYLIKRSWADKEPQPYSYAEQLIWRDMDPTVLARKPVAGPSRRELPWFSPVGAQFQQSVADDCPDNMDGVPDPLDLIAVFDPDGTPWLALQSSPNWKQPLPPEVKALRVPRLDVWMQLHAYLVPVGEAGKLRRWAKGKDWFGRWMPESAEPHNILLGTHPDDPEWSAADGRAEWWDTRASGPQPTELEQCAAWYGGTGTSRDASAEEETRGYVPTRRLFDVLGLSRGVDFAWNDGSGLAVHDPSVVLGGPSTLVMRRDLTERLVDAGLTLFWTVLAGNELHRSDHMPRDNDYRWVSASASYILEGTRVEQIGATAARYRPGPRKERELRWVTKGTEG</sequence>
<protein>
    <recommendedName>
        <fullName evidence="3">ATP-binding protein</fullName>
    </recommendedName>
</protein>
<proteinExistence type="predicted"/>
<reference evidence="1 2" key="1">
    <citation type="submission" date="2016-10" db="EMBL/GenBank/DDBJ databases">
        <authorList>
            <person name="de Groot N.N."/>
        </authorList>
    </citation>
    <scope>NUCLEOTIDE SEQUENCE [LARGE SCALE GENOMIC DNA]</scope>
    <source>
        <strain evidence="1 2">DSM 44149</strain>
    </source>
</reference>